<dbReference type="InterPro" id="IPR041472">
    <property type="entry name" value="BL00235/CARNS1_N"/>
</dbReference>
<evidence type="ECO:0000256" key="3">
    <source>
        <dbReference type="ARBA" id="ARBA00022840"/>
    </source>
</evidence>
<sequence length="712" mass="78744">MDGSSLLAHGLFTSSPTSFDSICLETPVAALLDQQSDTMTTSARIVSAEGSWKVSWATAPSSTRSNQYYQAADLLVEFERNAETSKPNNTALGLDSHRRDPSNGQDPDGSVSLELCAEDGSGSGPTVLSESKIGRPTLDFLLDTLQRSTTSTRAQSFVLIGPRGNGNIVRSDIIPKRMHDAEHVHVESAVPLVKPCQLFIDEAWTASTDLLTLLNTSAGALRLSQPVTPGSWSLLEGELEKRLSLPLVTRDLRRRTMFLVEGGLGLPFGGACSWQLYETAKALAIDIIVLAGEGHVLQTRAEFVDWYHHFIPVVCGFDADFPARIVAAVKQYEMHSGKQADGIVTFYESYHVAVSAAAKQLGLSCEPVSAYEIATDKFKTSVSEGRKSFTASSVDEALHIAKVEDVPWPIILKPCRGWASELVFKVDNIDQLRQAAPHMKSDSHGADFVMEHYCSGPEVDINFILYEGQVLFWVEIGDETPKNADSGSTSFGELDYLFPSELPQGEQEAVYNSVLQSITRLGFRNGIYHCEARIENSSVEWRFKPSGIPVLEQRQTDHGKPPESWLIEINTRPPGGDTCDFIEATWGVDYWALLLATKLRNASAWVQALSQPYRGGAQYHADKIWILADFDESKKGVWESGNITEELMQRRPDLAKHVSQHRTFAKKGDQMRDTSIGVNNFVAYLHIFSRQSRSHLLELAAEIRKELVIEYS</sequence>
<dbReference type="Gene3D" id="3.30.470.20">
    <property type="entry name" value="ATP-grasp fold, B domain"/>
    <property type="match status" value="1"/>
</dbReference>
<reference evidence="8" key="1">
    <citation type="journal article" date="2012" name="PLoS Genet.">
        <title>The genomes of the fungal plant pathogens Cladosporium fulvum and Dothistroma septosporum reveal adaptation to different hosts and lifestyles but also signatures of common ancestry.</title>
        <authorList>
            <person name="de Wit P.J.G.M."/>
            <person name="van der Burgt A."/>
            <person name="Oekmen B."/>
            <person name="Stergiopoulos I."/>
            <person name="Abd-Elsalam K.A."/>
            <person name="Aerts A.L."/>
            <person name="Bahkali A.H."/>
            <person name="Beenen H.G."/>
            <person name="Chettri P."/>
            <person name="Cox M.P."/>
            <person name="Datema E."/>
            <person name="de Vries R.P."/>
            <person name="Dhillon B."/>
            <person name="Ganley A.R."/>
            <person name="Griffiths S.A."/>
            <person name="Guo Y."/>
            <person name="Hamelin R.C."/>
            <person name="Henrissat B."/>
            <person name="Kabir M.S."/>
            <person name="Jashni M.K."/>
            <person name="Kema G."/>
            <person name="Klaubauf S."/>
            <person name="Lapidus A."/>
            <person name="Levasseur A."/>
            <person name="Lindquist E."/>
            <person name="Mehrabi R."/>
            <person name="Ohm R.A."/>
            <person name="Owen T.J."/>
            <person name="Salamov A."/>
            <person name="Schwelm A."/>
            <person name="Schijlen E."/>
            <person name="Sun H."/>
            <person name="van den Burg H.A."/>
            <person name="van Ham R.C.H.J."/>
            <person name="Zhang S."/>
            <person name="Goodwin S.B."/>
            <person name="Grigoriev I.V."/>
            <person name="Collemare J."/>
            <person name="Bradshaw R.E."/>
        </authorList>
    </citation>
    <scope>NUCLEOTIDE SEQUENCE [LARGE SCALE GENOMIC DNA]</scope>
    <source>
        <strain evidence="8">NZE10 / CBS 128990</strain>
    </source>
</reference>
<dbReference type="HOGENOM" id="CLU_017280_0_0_1"/>
<accession>N1PDA1</accession>
<proteinExistence type="predicted"/>
<dbReference type="GO" id="GO:0016874">
    <property type="term" value="F:ligase activity"/>
    <property type="evidence" value="ECO:0007669"/>
    <property type="project" value="UniProtKB-KW"/>
</dbReference>
<dbReference type="GO" id="GO:0046872">
    <property type="term" value="F:metal ion binding"/>
    <property type="evidence" value="ECO:0007669"/>
    <property type="project" value="InterPro"/>
</dbReference>
<dbReference type="SUPFAM" id="SSF56059">
    <property type="entry name" value="Glutathione synthetase ATP-binding domain-like"/>
    <property type="match status" value="1"/>
</dbReference>
<keyword evidence="2 4" id="KW-0547">Nucleotide-binding</keyword>
<evidence type="ECO:0000256" key="4">
    <source>
        <dbReference type="PROSITE-ProRule" id="PRU00409"/>
    </source>
</evidence>
<name>N1PDA1_DOTSN</name>
<dbReference type="PROSITE" id="PS50975">
    <property type="entry name" value="ATP_GRASP"/>
    <property type="match status" value="1"/>
</dbReference>
<keyword evidence="8" id="KW-1185">Reference proteome</keyword>
<dbReference type="InterPro" id="IPR052032">
    <property type="entry name" value="ATP-dep_AA_Ligase"/>
</dbReference>
<dbReference type="InterPro" id="IPR011761">
    <property type="entry name" value="ATP-grasp"/>
</dbReference>
<evidence type="ECO:0000256" key="2">
    <source>
        <dbReference type="ARBA" id="ARBA00022741"/>
    </source>
</evidence>
<dbReference type="OMA" id="RNEDSHE"/>
<keyword evidence="1" id="KW-0436">Ligase</keyword>
<dbReference type="Pfam" id="PF18130">
    <property type="entry name" value="ATPgrasp_N"/>
    <property type="match status" value="1"/>
</dbReference>
<dbReference type="EMBL" id="KB446544">
    <property type="protein sequence ID" value="EME40074.1"/>
    <property type="molecule type" value="Genomic_DNA"/>
</dbReference>
<reference evidence="7 8" key="2">
    <citation type="journal article" date="2012" name="PLoS Pathog.">
        <title>Diverse lifestyles and strategies of plant pathogenesis encoded in the genomes of eighteen Dothideomycetes fungi.</title>
        <authorList>
            <person name="Ohm R.A."/>
            <person name="Feau N."/>
            <person name="Henrissat B."/>
            <person name="Schoch C.L."/>
            <person name="Horwitz B.A."/>
            <person name="Barry K.W."/>
            <person name="Condon B.J."/>
            <person name="Copeland A.C."/>
            <person name="Dhillon B."/>
            <person name="Glaser F."/>
            <person name="Hesse C.N."/>
            <person name="Kosti I."/>
            <person name="LaButti K."/>
            <person name="Lindquist E.A."/>
            <person name="Lucas S."/>
            <person name="Salamov A.A."/>
            <person name="Bradshaw R.E."/>
            <person name="Ciuffetti L."/>
            <person name="Hamelin R.C."/>
            <person name="Kema G.H.J."/>
            <person name="Lawrence C."/>
            <person name="Scott J.A."/>
            <person name="Spatafora J.W."/>
            <person name="Turgeon B.G."/>
            <person name="de Wit P.J.G.M."/>
            <person name="Zhong S."/>
            <person name="Goodwin S.B."/>
            <person name="Grigoriev I.V."/>
        </authorList>
    </citation>
    <scope>NUCLEOTIDE SEQUENCE [LARGE SCALE GENOMIC DNA]</scope>
    <source>
        <strain evidence="8">NZE10 / CBS 128990</strain>
    </source>
</reference>
<organism evidence="7 8">
    <name type="scientific">Dothistroma septosporum (strain NZE10 / CBS 128990)</name>
    <name type="common">Red band needle blight fungus</name>
    <name type="synonym">Mycosphaerella pini</name>
    <dbReference type="NCBI Taxonomy" id="675120"/>
    <lineage>
        <taxon>Eukaryota</taxon>
        <taxon>Fungi</taxon>
        <taxon>Dikarya</taxon>
        <taxon>Ascomycota</taxon>
        <taxon>Pezizomycotina</taxon>
        <taxon>Dothideomycetes</taxon>
        <taxon>Dothideomycetidae</taxon>
        <taxon>Mycosphaerellales</taxon>
        <taxon>Mycosphaerellaceae</taxon>
        <taxon>Dothistroma</taxon>
    </lineage>
</organism>
<protein>
    <recommendedName>
        <fullName evidence="6">ATP-grasp domain-containing protein</fullName>
    </recommendedName>
</protein>
<dbReference type="GO" id="GO:0005524">
    <property type="term" value="F:ATP binding"/>
    <property type="evidence" value="ECO:0007669"/>
    <property type="project" value="UniProtKB-UniRule"/>
</dbReference>
<dbReference type="eggNOG" id="ENOG502QT0U">
    <property type="taxonomic scope" value="Eukaryota"/>
</dbReference>
<dbReference type="Gene3D" id="3.40.50.20">
    <property type="match status" value="1"/>
</dbReference>
<evidence type="ECO:0000313" key="7">
    <source>
        <dbReference type="EMBL" id="EME40074.1"/>
    </source>
</evidence>
<evidence type="ECO:0000256" key="5">
    <source>
        <dbReference type="SAM" id="MobiDB-lite"/>
    </source>
</evidence>
<dbReference type="PANTHER" id="PTHR43585">
    <property type="entry name" value="FUMIPYRROLE BIOSYNTHESIS PROTEIN C"/>
    <property type="match status" value="1"/>
</dbReference>
<dbReference type="AlphaFoldDB" id="N1PDA1"/>
<evidence type="ECO:0000256" key="1">
    <source>
        <dbReference type="ARBA" id="ARBA00022598"/>
    </source>
</evidence>
<dbReference type="PANTHER" id="PTHR43585:SF2">
    <property type="entry name" value="ATP-GRASP ENZYME FSQD"/>
    <property type="match status" value="1"/>
</dbReference>
<keyword evidence="3 4" id="KW-0067">ATP-binding</keyword>
<evidence type="ECO:0000313" key="8">
    <source>
        <dbReference type="Proteomes" id="UP000016933"/>
    </source>
</evidence>
<gene>
    <name evidence="7" type="ORF">DOTSEDRAFT_178992</name>
</gene>
<feature type="domain" description="ATP-grasp" evidence="6">
    <location>
        <begin position="375"/>
        <end position="599"/>
    </location>
</feature>
<dbReference type="Pfam" id="PF13535">
    <property type="entry name" value="ATP-grasp_4"/>
    <property type="match status" value="1"/>
</dbReference>
<dbReference type="Proteomes" id="UP000016933">
    <property type="component" value="Unassembled WGS sequence"/>
</dbReference>
<evidence type="ECO:0000259" key="6">
    <source>
        <dbReference type="PROSITE" id="PS50975"/>
    </source>
</evidence>
<dbReference type="STRING" id="675120.N1PDA1"/>
<feature type="region of interest" description="Disordered" evidence="5">
    <location>
        <begin position="85"/>
        <end position="112"/>
    </location>
</feature>